<dbReference type="InterPro" id="IPR003653">
    <property type="entry name" value="Peptidase_C48_C"/>
</dbReference>
<dbReference type="Pfam" id="PF02902">
    <property type="entry name" value="Peptidase_C48"/>
    <property type="match status" value="1"/>
</dbReference>
<reference evidence="5" key="1">
    <citation type="submission" date="2018-11" db="EMBL/GenBank/DDBJ databases">
        <authorList>
            <consortium name="Genoscope - CEA"/>
            <person name="William W."/>
        </authorList>
    </citation>
    <scope>NUCLEOTIDE SEQUENCE</scope>
</reference>
<dbReference type="Gene3D" id="3.40.395.10">
    <property type="entry name" value="Adenoviral Proteinase, Chain A"/>
    <property type="match status" value="1"/>
</dbReference>
<sequence>MNPIALRIVHTAFNLTVAQRLICAGKWLGDEEMDAMIYIWRENTSLRRWSINRVAFMSAMFCYQIETSYRKFVVNKRAYKLPNLLLAYGREELPAHGRTDKVPGVDVDRLYFPLFVNGNHWIFVCVNIIEKKVEIFNCLQRKNRKFIEKFAARIIRIVKAAGPPENKKKLLHS</sequence>
<dbReference type="GO" id="GO:0008234">
    <property type="term" value="F:cysteine-type peptidase activity"/>
    <property type="evidence" value="ECO:0007669"/>
    <property type="project" value="InterPro"/>
</dbReference>
<proteinExistence type="inferred from homology"/>
<protein>
    <recommendedName>
        <fullName evidence="4">Ubiquitin-like protease family profile domain-containing protein</fullName>
    </recommendedName>
</protein>
<dbReference type="SUPFAM" id="SSF54001">
    <property type="entry name" value="Cysteine proteinases"/>
    <property type="match status" value="1"/>
</dbReference>
<evidence type="ECO:0000256" key="1">
    <source>
        <dbReference type="ARBA" id="ARBA00005234"/>
    </source>
</evidence>
<evidence type="ECO:0000256" key="3">
    <source>
        <dbReference type="ARBA" id="ARBA00022801"/>
    </source>
</evidence>
<keyword evidence="3" id="KW-0378">Hydrolase</keyword>
<keyword evidence="2" id="KW-0645">Protease</keyword>
<comment type="similarity">
    <text evidence="1">Belongs to the peptidase C48 family.</text>
</comment>
<feature type="domain" description="Ubiquitin-like protease family profile" evidence="4">
    <location>
        <begin position="6"/>
        <end position="173"/>
    </location>
</feature>
<organism evidence="5">
    <name type="scientific">Brassica campestris</name>
    <name type="common">Field mustard</name>
    <dbReference type="NCBI Taxonomy" id="3711"/>
    <lineage>
        <taxon>Eukaryota</taxon>
        <taxon>Viridiplantae</taxon>
        <taxon>Streptophyta</taxon>
        <taxon>Embryophyta</taxon>
        <taxon>Tracheophyta</taxon>
        <taxon>Spermatophyta</taxon>
        <taxon>Magnoliopsida</taxon>
        <taxon>eudicotyledons</taxon>
        <taxon>Gunneridae</taxon>
        <taxon>Pentapetalae</taxon>
        <taxon>rosids</taxon>
        <taxon>malvids</taxon>
        <taxon>Brassicales</taxon>
        <taxon>Brassicaceae</taxon>
        <taxon>Brassiceae</taxon>
        <taxon>Brassica</taxon>
    </lineage>
</organism>
<dbReference type="EMBL" id="LR031569">
    <property type="protein sequence ID" value="VDC67109.1"/>
    <property type="molecule type" value="Genomic_DNA"/>
</dbReference>
<dbReference type="InterPro" id="IPR038765">
    <property type="entry name" value="Papain-like_cys_pep_sf"/>
</dbReference>
<name>A0A3P5YIW3_BRACM</name>
<dbReference type="AlphaFoldDB" id="A0A3P5YIW3"/>
<dbReference type="PROSITE" id="PS50600">
    <property type="entry name" value="ULP_PROTEASE"/>
    <property type="match status" value="1"/>
</dbReference>
<evidence type="ECO:0000313" key="5">
    <source>
        <dbReference type="EMBL" id="VDC67109.1"/>
    </source>
</evidence>
<gene>
    <name evidence="5" type="ORF">BRAA06T25649Z</name>
</gene>
<dbReference type="GO" id="GO:0006508">
    <property type="term" value="P:proteolysis"/>
    <property type="evidence" value="ECO:0007669"/>
    <property type="project" value="UniProtKB-KW"/>
</dbReference>
<evidence type="ECO:0000256" key="2">
    <source>
        <dbReference type="ARBA" id="ARBA00022670"/>
    </source>
</evidence>
<accession>A0A3P5YIW3</accession>
<evidence type="ECO:0000259" key="4">
    <source>
        <dbReference type="PROSITE" id="PS50600"/>
    </source>
</evidence>